<keyword evidence="1" id="KW-0547">Nucleotide-binding</keyword>
<evidence type="ECO:0000313" key="7">
    <source>
        <dbReference type="Proteomes" id="UP000190867"/>
    </source>
</evidence>
<proteinExistence type="predicted"/>
<dbReference type="InterPro" id="IPR004968">
    <property type="entry name" value="DNA_primase/NTPase_C"/>
</dbReference>
<keyword evidence="2" id="KW-0378">Hydrolase</keyword>
<dbReference type="InterPro" id="IPR036390">
    <property type="entry name" value="WH_DNA-bd_sf"/>
</dbReference>
<dbReference type="AlphaFoldDB" id="A0A1T0ASV9"/>
<dbReference type="Gene3D" id="1.10.10.10">
    <property type="entry name" value="Winged helix-like DNA-binding domain superfamily/Winged helix DNA-binding domain"/>
    <property type="match status" value="1"/>
</dbReference>
<gene>
    <name evidence="6" type="ORF">B0187_04795</name>
</gene>
<keyword evidence="3" id="KW-0347">Helicase</keyword>
<accession>A0A1T0ASV9</accession>
<name>A0A1T0ASV9_9PAST</name>
<evidence type="ECO:0000256" key="1">
    <source>
        <dbReference type="ARBA" id="ARBA00022741"/>
    </source>
</evidence>
<dbReference type="InterPro" id="IPR014015">
    <property type="entry name" value="Helicase_SF3_DNA-vir"/>
</dbReference>
<evidence type="ECO:0000256" key="3">
    <source>
        <dbReference type="ARBA" id="ARBA00022806"/>
    </source>
</evidence>
<evidence type="ECO:0000313" key="6">
    <source>
        <dbReference type="EMBL" id="OOR99413.1"/>
    </source>
</evidence>
<dbReference type="SUPFAM" id="SSF52540">
    <property type="entry name" value="P-loop containing nucleoside triphosphate hydrolases"/>
    <property type="match status" value="1"/>
</dbReference>
<sequence>MAKLLNAPNMKAQPTQADSVKILVGSQAWEFAKAPQAEQSAEEIALNEVLPIAGGNIPPIVLAGENLSQIDRLRIAPHTAREVIIQRSNQAEPLPQALITQICYNLAKHTVADCVLMIDEAEQPLENLSAYIERVRKGESVAEMVAGTPLKIGESSQKEIVESFLQWHKEPLKRDVVFGRTYRYNGLMWELVSDEQLKRQCLAFFEACDGAYTASKINKLAELIILKLDPIPLENPDFVGFQNGVLNKKTGEFLPHSPDHFLRAIENSTLNTDSTETPHFDDWLAFVSNGHEQKQLAILAGLYMILTNRNEWGLFLEASGVGGGGKSVLGQIATILNGQGHTAILDLKGFEDVKSRSALIGKTLVYSPDQKPYKGSADEFKAMTGGDPIRVKLLYKDEIEIKVNAVFVMSTNSPLLFTDRNGGIARRRVIIPFDREIPPEKKDVNFIDKVKAEIYGIVQKLLAMFPEPNTARQILENYKGTSGGLEIKSQGNHLIDFARAFKVANDELGLFWGSNQTNKNKDQALYQAYLFYCDCQNLKPLNLFAFKQALPDVLKETGQTVKVTEHRSTGGYYRTNIHWKDKDGTLKEWQG</sequence>
<dbReference type="PANTHER" id="PTHR35372">
    <property type="entry name" value="ATP BINDING PROTEIN-RELATED"/>
    <property type="match status" value="1"/>
</dbReference>
<dbReference type="OrthoDB" id="784829at2"/>
<organism evidence="6 7">
    <name type="scientific">Haemophilus paracuniculus</name>
    <dbReference type="NCBI Taxonomy" id="734"/>
    <lineage>
        <taxon>Bacteria</taxon>
        <taxon>Pseudomonadati</taxon>
        <taxon>Pseudomonadota</taxon>
        <taxon>Gammaproteobacteria</taxon>
        <taxon>Pasteurellales</taxon>
        <taxon>Pasteurellaceae</taxon>
        <taxon>Haemophilus</taxon>
    </lineage>
</organism>
<dbReference type="Pfam" id="PF19263">
    <property type="entry name" value="DUF5906"/>
    <property type="match status" value="1"/>
</dbReference>
<dbReference type="EMBL" id="MUYA01000006">
    <property type="protein sequence ID" value="OOR99413.1"/>
    <property type="molecule type" value="Genomic_DNA"/>
</dbReference>
<keyword evidence="7" id="KW-1185">Reference proteome</keyword>
<dbReference type="InterPro" id="IPR051620">
    <property type="entry name" value="ORF904-like_C"/>
</dbReference>
<dbReference type="PROSITE" id="PS51206">
    <property type="entry name" value="SF3_HELICASE_1"/>
    <property type="match status" value="1"/>
</dbReference>
<dbReference type="Gene3D" id="3.40.50.300">
    <property type="entry name" value="P-loop containing nucleotide triphosphate hydrolases"/>
    <property type="match status" value="1"/>
</dbReference>
<comment type="caution">
    <text evidence="6">The sequence shown here is derived from an EMBL/GenBank/DDBJ whole genome shotgun (WGS) entry which is preliminary data.</text>
</comment>
<dbReference type="InterPro" id="IPR027417">
    <property type="entry name" value="P-loop_NTPase"/>
</dbReference>
<dbReference type="STRING" id="734.B0187_04795"/>
<keyword evidence="4" id="KW-0067">ATP-binding</keyword>
<dbReference type="InterPro" id="IPR045455">
    <property type="entry name" value="NrS-1_pol-like_helicase"/>
</dbReference>
<feature type="domain" description="SF3 helicase" evidence="5">
    <location>
        <begin position="293"/>
        <end position="446"/>
    </location>
</feature>
<dbReference type="InterPro" id="IPR036388">
    <property type="entry name" value="WH-like_DNA-bd_sf"/>
</dbReference>
<dbReference type="InterPro" id="IPR014818">
    <property type="entry name" value="Phage/plasmid_primase_P4_C"/>
</dbReference>
<dbReference type="RefSeq" id="WP_078236730.1">
    <property type="nucleotide sequence ID" value="NZ_MUYA01000006.1"/>
</dbReference>
<dbReference type="SUPFAM" id="SSF46785">
    <property type="entry name" value="Winged helix' DNA-binding domain"/>
    <property type="match status" value="1"/>
</dbReference>
<evidence type="ECO:0000256" key="2">
    <source>
        <dbReference type="ARBA" id="ARBA00022801"/>
    </source>
</evidence>
<evidence type="ECO:0000256" key="4">
    <source>
        <dbReference type="ARBA" id="ARBA00022840"/>
    </source>
</evidence>
<dbReference type="Pfam" id="PF08706">
    <property type="entry name" value="D5_N"/>
    <property type="match status" value="1"/>
</dbReference>
<dbReference type="GO" id="GO:0016787">
    <property type="term" value="F:hydrolase activity"/>
    <property type="evidence" value="ECO:0007669"/>
    <property type="project" value="UniProtKB-KW"/>
</dbReference>
<dbReference type="Pfam" id="PF03288">
    <property type="entry name" value="Pox_D5"/>
    <property type="match status" value="1"/>
</dbReference>
<dbReference type="GO" id="GO:0005524">
    <property type="term" value="F:ATP binding"/>
    <property type="evidence" value="ECO:0007669"/>
    <property type="project" value="UniProtKB-KW"/>
</dbReference>
<protein>
    <recommendedName>
        <fullName evidence="5">SF3 helicase domain-containing protein</fullName>
    </recommendedName>
</protein>
<reference evidence="6 7" key="1">
    <citation type="submission" date="2017-02" db="EMBL/GenBank/DDBJ databases">
        <title>Draft genome sequence of Haemophilus paracuniculus CCUG 43573 type strain.</title>
        <authorList>
            <person name="Engstrom-Jakobsson H."/>
            <person name="Salva-Serra F."/>
            <person name="Thorell K."/>
            <person name="Gonzales-Siles L."/>
            <person name="Karlsson R."/>
            <person name="Boulund F."/>
            <person name="Engstrand L."/>
            <person name="Kristiansson E."/>
            <person name="Moore E."/>
        </authorList>
    </citation>
    <scope>NUCLEOTIDE SEQUENCE [LARGE SCALE GENOMIC DNA]</scope>
    <source>
        <strain evidence="6 7">CCUG 43573</strain>
    </source>
</reference>
<dbReference type="Proteomes" id="UP000190867">
    <property type="component" value="Unassembled WGS sequence"/>
</dbReference>
<dbReference type="PANTHER" id="PTHR35372:SF2">
    <property type="entry name" value="SF3 HELICASE DOMAIN-CONTAINING PROTEIN"/>
    <property type="match status" value="1"/>
</dbReference>
<evidence type="ECO:0000259" key="5">
    <source>
        <dbReference type="PROSITE" id="PS51206"/>
    </source>
</evidence>